<evidence type="ECO:0000313" key="1">
    <source>
        <dbReference type="EMBL" id="MCB8610988.1"/>
    </source>
</evidence>
<dbReference type="Proteomes" id="UP001198439">
    <property type="component" value="Unassembled WGS sequence"/>
</dbReference>
<accession>A0A2T3FM90</accession>
<dbReference type="Proteomes" id="UP000241201">
    <property type="component" value="Unassembled WGS sequence"/>
</dbReference>
<dbReference type="InterPro" id="IPR024079">
    <property type="entry name" value="MetalloPept_cat_dom_sf"/>
</dbReference>
<dbReference type="AlphaFoldDB" id="A0A2T3FM90"/>
<sequence>MKRLFVFLSILFLVGCSTNTSLIEIKKHIYVEKEFEDSWLELNEKGDSYIKEELQGGYQYSYDQKYLKQFFKDGGRIELYNYSIKKENLIISGEMKPPSTILLVHPNIENVTSEGVILHELGHYFDYKYHFSKDKEFIEIKKQNKNLFDSKSNSEYFAECFKEYISHHDEKISMFLSYMKKVDQKILKKK</sequence>
<keyword evidence="3" id="KW-1185">Reference proteome</keyword>
<dbReference type="GO" id="GO:0008237">
    <property type="term" value="F:metallopeptidase activity"/>
    <property type="evidence" value="ECO:0007669"/>
    <property type="project" value="InterPro"/>
</dbReference>
<dbReference type="SUPFAM" id="SSF55486">
    <property type="entry name" value="Metalloproteases ('zincins'), catalytic domain"/>
    <property type="match status" value="1"/>
</dbReference>
<dbReference type="EMBL" id="PYLP01000023">
    <property type="protein sequence ID" value="PST36382.1"/>
    <property type="molecule type" value="Genomic_DNA"/>
</dbReference>
<dbReference type="Gene3D" id="3.40.390.10">
    <property type="entry name" value="Collagenase (Catalytic Domain)"/>
    <property type="match status" value="1"/>
</dbReference>
<evidence type="ECO:0000313" key="2">
    <source>
        <dbReference type="EMBL" id="PST36382.1"/>
    </source>
</evidence>
<dbReference type="PROSITE" id="PS51257">
    <property type="entry name" value="PROKAR_LIPOPROTEIN"/>
    <property type="match status" value="1"/>
</dbReference>
<comment type="caution">
    <text evidence="2">The sequence shown here is derived from an EMBL/GenBank/DDBJ whole genome shotgun (WGS) entry which is preliminary data.</text>
</comment>
<protein>
    <submittedName>
        <fullName evidence="2">Uncharacterized protein</fullName>
    </submittedName>
</protein>
<reference evidence="2" key="2">
    <citation type="journal article" date="2019" name="Int. J. Syst. Evol. Microbiol.">
        <title>Faecalibacillus intestinalis gen. nov., sp. nov. and Faecalibacillus faecis sp. nov., isolated from human faeces.</title>
        <authorList>
            <person name="Seo B."/>
            <person name="Jeon K."/>
            <person name="Baek I."/>
            <person name="Lee Y.M."/>
            <person name="Baek K."/>
            <person name="Ko G."/>
        </authorList>
    </citation>
    <scope>NUCLEOTIDE SEQUENCE</scope>
    <source>
        <strain evidence="2">SNUG30370</strain>
    </source>
</reference>
<evidence type="ECO:0000313" key="3">
    <source>
        <dbReference type="Proteomes" id="UP000241201"/>
    </source>
</evidence>
<proteinExistence type="predicted"/>
<reference evidence="3" key="1">
    <citation type="submission" date="2018-03" db="EMBL/GenBank/DDBJ databases">
        <title>Lachnoclostridium SNUG30370 gen.nov., sp.nov., isolated from human faeces.</title>
        <authorList>
            <person name="Seo B."/>
            <person name="Jeon K."/>
            <person name="Ko G."/>
        </authorList>
    </citation>
    <scope>NUCLEOTIDE SEQUENCE [LARGE SCALE GENOMIC DNA]</scope>
    <source>
        <strain evidence="3">SNUG30370</strain>
    </source>
</reference>
<dbReference type="EMBL" id="JAJDKZ010000032">
    <property type="protein sequence ID" value="MCB8610988.1"/>
    <property type="molecule type" value="Genomic_DNA"/>
</dbReference>
<reference evidence="1" key="3">
    <citation type="submission" date="2021-10" db="EMBL/GenBank/DDBJ databases">
        <title>Collection of gut derived symbiotic bacterial strains cultured from healthy donors.</title>
        <authorList>
            <person name="Lin H."/>
            <person name="Littmann E."/>
            <person name="Kohout C."/>
            <person name="Pamer E.G."/>
        </authorList>
    </citation>
    <scope>NUCLEOTIDE SEQUENCE</scope>
    <source>
        <strain evidence="1">DFI.4.48</strain>
    </source>
</reference>
<dbReference type="GeneID" id="77471803"/>
<organism evidence="2 3">
    <name type="scientific">Faecalibacillus faecis</name>
    <dbReference type="NCBI Taxonomy" id="1982628"/>
    <lineage>
        <taxon>Bacteria</taxon>
        <taxon>Bacillati</taxon>
        <taxon>Bacillota</taxon>
        <taxon>Erysipelotrichia</taxon>
        <taxon>Erysipelotrichales</taxon>
        <taxon>Coprobacillaceae</taxon>
        <taxon>Faecalibacillus</taxon>
    </lineage>
</organism>
<gene>
    <name evidence="2" type="ORF">C7U55_11980</name>
    <name evidence="1" type="ORF">LJD69_10355</name>
</gene>
<name>A0A2T3FM90_9FIRM</name>
<dbReference type="RefSeq" id="WP_106988765.1">
    <property type="nucleotide sequence ID" value="NZ_DBGDQT010000028.1"/>
</dbReference>